<protein>
    <recommendedName>
        <fullName evidence="6">Condensin-2 complex subunit H2</fullName>
    </recommendedName>
</protein>
<accession>A0A843XIJ4</accession>
<dbReference type="InterPro" id="IPR031719">
    <property type="entry name" value="H2_M"/>
</dbReference>
<dbReference type="InterPro" id="IPR031739">
    <property type="entry name" value="Ncaph2"/>
</dbReference>
<dbReference type="AlphaFoldDB" id="A0A843XIJ4"/>
<feature type="compositionally biased region" description="Low complexity" evidence="1">
    <location>
        <begin position="1"/>
        <end position="12"/>
    </location>
</feature>
<organism evidence="4 5">
    <name type="scientific">Colocasia esculenta</name>
    <name type="common">Wild taro</name>
    <name type="synonym">Arum esculentum</name>
    <dbReference type="NCBI Taxonomy" id="4460"/>
    <lineage>
        <taxon>Eukaryota</taxon>
        <taxon>Viridiplantae</taxon>
        <taxon>Streptophyta</taxon>
        <taxon>Embryophyta</taxon>
        <taxon>Tracheophyta</taxon>
        <taxon>Spermatophyta</taxon>
        <taxon>Magnoliopsida</taxon>
        <taxon>Liliopsida</taxon>
        <taxon>Araceae</taxon>
        <taxon>Aroideae</taxon>
        <taxon>Colocasieae</taxon>
        <taxon>Colocasia</taxon>
    </lineage>
</organism>
<dbReference type="GO" id="GO:0000796">
    <property type="term" value="C:condensin complex"/>
    <property type="evidence" value="ECO:0007669"/>
    <property type="project" value="TreeGrafter"/>
</dbReference>
<feature type="compositionally biased region" description="Basic and acidic residues" evidence="1">
    <location>
        <begin position="291"/>
        <end position="300"/>
    </location>
</feature>
<name>A0A843XIJ4_COLES</name>
<dbReference type="OrthoDB" id="10038475at2759"/>
<evidence type="ECO:0000313" key="5">
    <source>
        <dbReference type="Proteomes" id="UP000652761"/>
    </source>
</evidence>
<evidence type="ECO:0000313" key="4">
    <source>
        <dbReference type="EMBL" id="MQM19414.1"/>
    </source>
</evidence>
<feature type="region of interest" description="Disordered" evidence="1">
    <location>
        <begin position="291"/>
        <end position="334"/>
    </location>
</feature>
<feature type="region of interest" description="Disordered" evidence="1">
    <location>
        <begin position="1"/>
        <end position="21"/>
    </location>
</feature>
<gene>
    <name evidence="4" type="ORF">Taro_052418</name>
</gene>
<dbReference type="GO" id="GO:0005634">
    <property type="term" value="C:nucleus"/>
    <property type="evidence" value="ECO:0007669"/>
    <property type="project" value="TreeGrafter"/>
</dbReference>
<dbReference type="PANTHER" id="PTHR14324">
    <property type="entry name" value="CONDENSIN-2 COMPLEX SUBUNIT H2"/>
    <property type="match status" value="1"/>
</dbReference>
<sequence length="711" mass="78065">MSGEEGWAPGEAGSAGGSGGRVHILQPNRDLELNWTVDLAKSLEEYLLKICSGEIDGDGMEQGHLSVNFAEAAMLLQGSVQVYSRKVEYLYTLVLHALEFISQKRHEQQDGSSAQPDRAEEDNTFFNDNEKFLGLDDVSVETKTCLDDEHNEDDDLKLFVKPPANLLVLEGDCLNTNVEESELESYLLSTCNFYGDFLLLDPCDAEAVCNFLRGKDNVKECSAAVRGSLLRSNTRSSFCSPLVGKSGGKGHKLTPGKKQDVNLNCSLENNFTTDAGDKNAFTRPHVDHDSAENDICHGNEADAGYPGNEGCTDDGDDDDDPWKPLNPHEPGNLRIKPFKKGNIFRQKVTSFTRHDAFALQFPLAKLEGTINPEFTDILANQLHACASLRSSESPPLFEKLRQSLIFGNHEAYGGLGDFEDEGNDAEGDSDLPDFEQGDINLPKDTIDMDIEVPLHHKKGDHSGQTNDGEACGKDDMDPQRSLEDLCRLHLVIIGTFLSYVEVVRGAARANNLLLVNTACANVGDFPTESLASGQAWLLRSLCVSSVQGTVEVDFRRWVEALMGGSWEVSMVTPNSFLVLGRNEQRVAGWRKQEFWWWETPFFAQNLGLKAPAPSLVRVVLEGVPLLCDEEGIAFLIQPFGGVIHGKSDFIPIGLQTTISSTVSLASAVLAAVTSVVGGEVFVIRKRWLVALVREAKKDKSQKNVRVEAEEV</sequence>
<reference evidence="4" key="1">
    <citation type="submission" date="2017-07" db="EMBL/GenBank/DDBJ databases">
        <title>Taro Niue Genome Assembly and Annotation.</title>
        <authorList>
            <person name="Atibalentja N."/>
            <person name="Keating K."/>
            <person name="Fields C.J."/>
        </authorList>
    </citation>
    <scope>NUCLEOTIDE SEQUENCE</scope>
    <source>
        <strain evidence="4">Niue_2</strain>
        <tissue evidence="4">Leaf</tissue>
    </source>
</reference>
<dbReference type="Proteomes" id="UP000652761">
    <property type="component" value="Unassembled WGS sequence"/>
</dbReference>
<evidence type="ECO:0000256" key="1">
    <source>
        <dbReference type="SAM" id="MobiDB-lite"/>
    </source>
</evidence>
<evidence type="ECO:0000259" key="2">
    <source>
        <dbReference type="Pfam" id="PF06278"/>
    </source>
</evidence>
<dbReference type="EMBL" id="NMUH01008901">
    <property type="protein sequence ID" value="MQM19414.1"/>
    <property type="molecule type" value="Genomic_DNA"/>
</dbReference>
<dbReference type="PANTHER" id="PTHR14324:SF3">
    <property type="entry name" value="CONDENSIN-2 COMPLEX SUBUNIT H2"/>
    <property type="match status" value="1"/>
</dbReference>
<comment type="caution">
    <text evidence="4">The sequence shown here is derived from an EMBL/GenBank/DDBJ whole genome shotgun (WGS) entry which is preliminary data.</text>
</comment>
<dbReference type="GO" id="GO:0010032">
    <property type="term" value="P:meiotic chromosome condensation"/>
    <property type="evidence" value="ECO:0007669"/>
    <property type="project" value="TreeGrafter"/>
</dbReference>
<feature type="compositionally biased region" description="Acidic residues" evidence="1">
    <location>
        <begin position="311"/>
        <end position="320"/>
    </location>
</feature>
<dbReference type="GO" id="GO:0051306">
    <property type="term" value="P:mitotic sister chromatid separation"/>
    <property type="evidence" value="ECO:0007669"/>
    <property type="project" value="TreeGrafter"/>
</dbReference>
<keyword evidence="5" id="KW-1185">Reference proteome</keyword>
<feature type="domain" description="Condensin II complex subunit H2 N-terminal" evidence="2">
    <location>
        <begin position="23"/>
        <end position="138"/>
    </location>
</feature>
<dbReference type="GO" id="GO:0003682">
    <property type="term" value="F:chromatin binding"/>
    <property type="evidence" value="ECO:0007669"/>
    <property type="project" value="TreeGrafter"/>
</dbReference>
<evidence type="ECO:0000259" key="3">
    <source>
        <dbReference type="Pfam" id="PF16869"/>
    </source>
</evidence>
<proteinExistence type="predicted"/>
<feature type="domain" description="Condensin II complex subunit H2 middle" evidence="3">
    <location>
        <begin position="161"/>
        <end position="319"/>
    </location>
</feature>
<dbReference type="Pfam" id="PF06278">
    <property type="entry name" value="CNDH2_N"/>
    <property type="match status" value="1"/>
</dbReference>
<dbReference type="InterPro" id="IPR009378">
    <property type="entry name" value="H2_N"/>
</dbReference>
<dbReference type="Pfam" id="PF16869">
    <property type="entry name" value="CNDH2_M"/>
    <property type="match status" value="1"/>
</dbReference>
<evidence type="ECO:0008006" key="6">
    <source>
        <dbReference type="Google" id="ProtNLM"/>
    </source>
</evidence>